<accession>A0A0D1CSE8</accession>
<reference evidence="2 3" key="1">
    <citation type="submission" date="2015-02" db="EMBL/GenBank/DDBJ databases">
        <title>Genome Sequence of Jannaschia aquimarina DSM28248, a member of the Roseobacter clade.</title>
        <authorList>
            <person name="Voget S."/>
            <person name="Daniel R."/>
        </authorList>
    </citation>
    <scope>NUCLEOTIDE SEQUENCE [LARGE SCALE GENOMIC DNA]</scope>
    <source>
        <strain evidence="2 3">GSW-M26</strain>
    </source>
</reference>
<dbReference type="PATRIC" id="fig|935700.4.peg.627"/>
<keyword evidence="1" id="KW-0812">Transmembrane</keyword>
<evidence type="ECO:0000256" key="1">
    <source>
        <dbReference type="SAM" id="Phobius"/>
    </source>
</evidence>
<dbReference type="Proteomes" id="UP000032232">
    <property type="component" value="Unassembled WGS sequence"/>
</dbReference>
<dbReference type="AlphaFoldDB" id="A0A0D1CSE8"/>
<feature type="transmembrane region" description="Helical" evidence="1">
    <location>
        <begin position="143"/>
        <end position="176"/>
    </location>
</feature>
<proteinExistence type="predicted"/>
<evidence type="ECO:0000313" key="2">
    <source>
        <dbReference type="EMBL" id="KIT17702.1"/>
    </source>
</evidence>
<dbReference type="OrthoDB" id="196672at2"/>
<keyword evidence="1" id="KW-0472">Membrane</keyword>
<evidence type="ECO:0000313" key="3">
    <source>
        <dbReference type="Proteomes" id="UP000032232"/>
    </source>
</evidence>
<name>A0A0D1CSE8_9RHOB</name>
<protein>
    <submittedName>
        <fullName evidence="2">Uncharacterized protein</fullName>
    </submittedName>
</protein>
<comment type="caution">
    <text evidence="2">The sequence shown here is derived from an EMBL/GenBank/DDBJ whole genome shotgun (WGS) entry which is preliminary data.</text>
</comment>
<sequence>MPLSDPGLWARIEAHQMPADSTGLSFVDQLRAKYDLKPETAKRAVLDYKRFLYLSALDRGRCVPSRAVDEVWHLHLQHTRDYWERLVPNALAGKPVHHNPGGAGDAHAADFDETIARYEREFGEAPPRGFWRRRTRSRARTEGFFTSGLLGIGLVAFWTMGAPVFVLMVIGVLMVWQLVKTVQTGDGIQVGIDVWADGSGGDCGSSCGGCGD</sequence>
<gene>
    <name evidence="2" type="ORF">jaqu_05930</name>
</gene>
<dbReference type="RefSeq" id="WP_052500739.1">
    <property type="nucleotide sequence ID" value="NZ_FZPF01000002.1"/>
</dbReference>
<dbReference type="EMBL" id="JYFE01000016">
    <property type="protein sequence ID" value="KIT17702.1"/>
    <property type="molecule type" value="Genomic_DNA"/>
</dbReference>
<keyword evidence="1" id="KW-1133">Transmembrane helix</keyword>
<keyword evidence="3" id="KW-1185">Reference proteome</keyword>
<dbReference type="STRING" id="935700.jaqu_05930"/>
<organism evidence="2 3">
    <name type="scientific">Jannaschia aquimarina</name>
    <dbReference type="NCBI Taxonomy" id="935700"/>
    <lineage>
        <taxon>Bacteria</taxon>
        <taxon>Pseudomonadati</taxon>
        <taxon>Pseudomonadota</taxon>
        <taxon>Alphaproteobacteria</taxon>
        <taxon>Rhodobacterales</taxon>
        <taxon>Roseobacteraceae</taxon>
        <taxon>Jannaschia</taxon>
    </lineage>
</organism>